<dbReference type="GO" id="GO:0009252">
    <property type="term" value="P:peptidoglycan biosynthetic process"/>
    <property type="evidence" value="ECO:0007669"/>
    <property type="project" value="UniProtKB-KW"/>
</dbReference>
<dbReference type="EC" id="3.4.16.4" evidence="12"/>
<accession>A0A174G5L6</accession>
<keyword evidence="3 12" id="KW-0378">Hydrolase</keyword>
<evidence type="ECO:0000256" key="9">
    <source>
        <dbReference type="RuleBase" id="RU004016"/>
    </source>
</evidence>
<dbReference type="InterPro" id="IPR012338">
    <property type="entry name" value="Beta-lactam/transpept-like"/>
</dbReference>
<dbReference type="PANTHER" id="PTHR21581:SF33">
    <property type="entry name" value="D-ALANYL-D-ALANINE CARBOXYPEPTIDASE DACB"/>
    <property type="match status" value="1"/>
</dbReference>
<dbReference type="EMBL" id="CYZX01000011">
    <property type="protein sequence ID" value="CUO56428.1"/>
    <property type="molecule type" value="Genomic_DNA"/>
</dbReference>
<evidence type="ECO:0000256" key="2">
    <source>
        <dbReference type="ARBA" id="ARBA00022729"/>
    </source>
</evidence>
<feature type="chain" id="PRO_5038467787" evidence="10">
    <location>
        <begin position="25"/>
        <end position="398"/>
    </location>
</feature>
<organism evidence="12 13">
    <name type="scientific">Clostridium disporicum</name>
    <dbReference type="NCBI Taxonomy" id="84024"/>
    <lineage>
        <taxon>Bacteria</taxon>
        <taxon>Bacillati</taxon>
        <taxon>Bacillota</taxon>
        <taxon>Clostridia</taxon>
        <taxon>Eubacteriales</taxon>
        <taxon>Clostridiaceae</taxon>
        <taxon>Clostridium</taxon>
    </lineage>
</organism>
<evidence type="ECO:0000256" key="5">
    <source>
        <dbReference type="ARBA" id="ARBA00022984"/>
    </source>
</evidence>
<evidence type="ECO:0000256" key="6">
    <source>
        <dbReference type="ARBA" id="ARBA00023316"/>
    </source>
</evidence>
<proteinExistence type="inferred from homology"/>
<keyword evidence="12" id="KW-0121">Carboxypeptidase</keyword>
<feature type="binding site" evidence="8">
    <location>
        <position position="251"/>
    </location>
    <ligand>
        <name>substrate</name>
    </ligand>
</feature>
<evidence type="ECO:0000256" key="4">
    <source>
        <dbReference type="ARBA" id="ARBA00022960"/>
    </source>
</evidence>
<feature type="active site" description="Proton acceptor" evidence="7">
    <location>
        <position position="94"/>
    </location>
</feature>
<dbReference type="GO" id="GO:0009002">
    <property type="term" value="F:serine-type D-Ala-D-Ala carboxypeptidase activity"/>
    <property type="evidence" value="ECO:0007669"/>
    <property type="project" value="UniProtKB-EC"/>
</dbReference>
<dbReference type="GO" id="GO:0008360">
    <property type="term" value="P:regulation of cell shape"/>
    <property type="evidence" value="ECO:0007669"/>
    <property type="project" value="UniProtKB-KW"/>
</dbReference>
<feature type="active site" evidence="7">
    <location>
        <position position="146"/>
    </location>
</feature>
<feature type="active site" description="Acyl-ester intermediate" evidence="7">
    <location>
        <position position="91"/>
    </location>
</feature>
<keyword evidence="6" id="KW-0961">Cell wall biogenesis/degradation</keyword>
<dbReference type="Pfam" id="PF00768">
    <property type="entry name" value="Peptidase_S11"/>
    <property type="match status" value="1"/>
</dbReference>
<evidence type="ECO:0000313" key="12">
    <source>
        <dbReference type="EMBL" id="CUO56428.1"/>
    </source>
</evidence>
<evidence type="ECO:0000256" key="3">
    <source>
        <dbReference type="ARBA" id="ARBA00022801"/>
    </source>
</evidence>
<evidence type="ECO:0000259" key="11">
    <source>
        <dbReference type="Pfam" id="PF00768"/>
    </source>
</evidence>
<dbReference type="PANTHER" id="PTHR21581">
    <property type="entry name" value="D-ALANYL-D-ALANINE CARBOXYPEPTIDASE"/>
    <property type="match status" value="1"/>
</dbReference>
<comment type="similarity">
    <text evidence="1 9">Belongs to the peptidase S11 family.</text>
</comment>
<keyword evidence="5" id="KW-0573">Peptidoglycan synthesis</keyword>
<keyword evidence="12" id="KW-0645">Protease</keyword>
<evidence type="ECO:0000313" key="13">
    <source>
        <dbReference type="Proteomes" id="UP000095594"/>
    </source>
</evidence>
<evidence type="ECO:0000256" key="7">
    <source>
        <dbReference type="PIRSR" id="PIRSR618044-1"/>
    </source>
</evidence>
<dbReference type="InterPro" id="IPR018044">
    <property type="entry name" value="Peptidase_S11"/>
</dbReference>
<dbReference type="InterPro" id="IPR001967">
    <property type="entry name" value="Peptidase_S11_N"/>
</dbReference>
<gene>
    <name evidence="12" type="primary">dacB_2</name>
    <name evidence="12" type="ORF">ERS852471_01785</name>
</gene>
<dbReference type="PRINTS" id="PR00725">
    <property type="entry name" value="DADACBPTASE1"/>
</dbReference>
<dbReference type="Proteomes" id="UP000095594">
    <property type="component" value="Unassembled WGS sequence"/>
</dbReference>
<evidence type="ECO:0000256" key="10">
    <source>
        <dbReference type="SAM" id="SignalP"/>
    </source>
</evidence>
<protein>
    <submittedName>
        <fullName evidence="12">D-alanyl-D-alanine carboxypeptidase</fullName>
        <ecNumber evidence="12">3.4.16.4</ecNumber>
    </submittedName>
</protein>
<name>A0A174G5L6_9CLOT</name>
<feature type="signal peptide" evidence="10">
    <location>
        <begin position="1"/>
        <end position="24"/>
    </location>
</feature>
<dbReference type="GO" id="GO:0006508">
    <property type="term" value="P:proteolysis"/>
    <property type="evidence" value="ECO:0007669"/>
    <property type="project" value="InterPro"/>
</dbReference>
<reference evidence="12 13" key="1">
    <citation type="submission" date="2015-09" db="EMBL/GenBank/DDBJ databases">
        <authorList>
            <consortium name="Pathogen Informatics"/>
        </authorList>
    </citation>
    <scope>NUCLEOTIDE SEQUENCE [LARGE SCALE GENOMIC DNA]</scope>
    <source>
        <strain evidence="12 13">2789STDY5834856</strain>
    </source>
</reference>
<feature type="domain" description="Peptidase S11 D-alanyl-D-alanine carboxypeptidase A N-terminal" evidence="11">
    <location>
        <begin position="61"/>
        <end position="280"/>
    </location>
</feature>
<sequence>MNRKTIIKVICSILLIMQSYSICSASVLFEEDSEEMEDEIIITEDREINDVDNSLVLDKLRVNARNAIAIDGTTRQILYEQNCYEVVPMASTTKILTALVALNEGDLDRELTVTKNAASIRGSKVGYKAGETIKLRELLYGLMLKSGNDAAITIAEGLGGSIENFSKIMNHYATSLGLTTSHFETPHGLDSQKHYSSAYDLAILTAKAMENDTFKEICGEKLITQDKYNFTREYQNINKILWKIPDANGVKTGYTGGAGKCLVSSVKHEGRNIIIVVLNCSDRWNVTEKIFNYVCTNYDFKKESNSEIIKSNAISNLGSIVEEADFQYGSKEKANLEVEVFKPIMNVLKGDIIGKISLKDEGNEVLRQEIRCNKNISKDKYDTVLSMSHSDKEDTSES</sequence>
<keyword evidence="2 10" id="KW-0732">Signal</keyword>
<keyword evidence="4" id="KW-0133">Cell shape</keyword>
<dbReference type="Gene3D" id="3.40.710.10">
    <property type="entry name" value="DD-peptidase/beta-lactamase superfamily"/>
    <property type="match status" value="1"/>
</dbReference>
<dbReference type="GO" id="GO:0071555">
    <property type="term" value="P:cell wall organization"/>
    <property type="evidence" value="ECO:0007669"/>
    <property type="project" value="UniProtKB-KW"/>
</dbReference>
<dbReference type="SUPFAM" id="SSF56601">
    <property type="entry name" value="beta-lactamase/transpeptidase-like"/>
    <property type="match status" value="1"/>
</dbReference>
<evidence type="ECO:0000256" key="1">
    <source>
        <dbReference type="ARBA" id="ARBA00007164"/>
    </source>
</evidence>
<dbReference type="AlphaFoldDB" id="A0A174G5L6"/>
<evidence type="ECO:0000256" key="8">
    <source>
        <dbReference type="PIRSR" id="PIRSR618044-2"/>
    </source>
</evidence>